<organism evidence="4 5">
    <name type="scientific">Coniophora puteana (strain RWD-64-598)</name>
    <name type="common">Brown rot fungus</name>
    <dbReference type="NCBI Taxonomy" id="741705"/>
    <lineage>
        <taxon>Eukaryota</taxon>
        <taxon>Fungi</taxon>
        <taxon>Dikarya</taxon>
        <taxon>Basidiomycota</taxon>
        <taxon>Agaricomycotina</taxon>
        <taxon>Agaricomycetes</taxon>
        <taxon>Agaricomycetidae</taxon>
        <taxon>Boletales</taxon>
        <taxon>Coniophorineae</taxon>
        <taxon>Coniophoraceae</taxon>
        <taxon>Coniophora</taxon>
    </lineage>
</organism>
<gene>
    <name evidence="4" type="ORF">CONPUDRAFT_149339</name>
</gene>
<evidence type="ECO:0000256" key="1">
    <source>
        <dbReference type="ARBA" id="ARBA00022737"/>
    </source>
</evidence>
<dbReference type="AlphaFoldDB" id="A0A5M3N8Y5"/>
<evidence type="ECO:0000313" key="5">
    <source>
        <dbReference type="Proteomes" id="UP000053558"/>
    </source>
</evidence>
<feature type="compositionally biased region" description="Low complexity" evidence="3">
    <location>
        <begin position="99"/>
        <end position="122"/>
    </location>
</feature>
<dbReference type="OrthoDB" id="5370059at2759"/>
<accession>A0A5M3N8Y5</accession>
<dbReference type="Proteomes" id="UP000053558">
    <property type="component" value="Unassembled WGS sequence"/>
</dbReference>
<dbReference type="InterPro" id="IPR000408">
    <property type="entry name" value="Reg_chr_condens"/>
</dbReference>
<keyword evidence="1" id="KW-0677">Repeat</keyword>
<dbReference type="Pfam" id="PF00415">
    <property type="entry name" value="RCC1"/>
    <property type="match status" value="1"/>
</dbReference>
<dbReference type="InterPro" id="IPR009091">
    <property type="entry name" value="RCC1/BLIP-II"/>
</dbReference>
<feature type="repeat" description="RCC1" evidence="2">
    <location>
        <begin position="384"/>
        <end position="436"/>
    </location>
</feature>
<dbReference type="OMA" id="ACRNICD"/>
<dbReference type="Gene3D" id="2.130.10.30">
    <property type="entry name" value="Regulator of chromosome condensation 1/beta-lactamase-inhibitor protein II"/>
    <property type="match status" value="2"/>
</dbReference>
<comment type="caution">
    <text evidence="4">The sequence shown here is derived from an EMBL/GenBank/DDBJ whole genome shotgun (WGS) entry which is preliminary data.</text>
</comment>
<dbReference type="RefSeq" id="XP_007763842.1">
    <property type="nucleotide sequence ID" value="XM_007765652.1"/>
</dbReference>
<feature type="repeat" description="RCC1" evidence="2">
    <location>
        <begin position="295"/>
        <end position="341"/>
    </location>
</feature>
<sequence length="513" mass="52686">MSPPPSRFVLLAAGSNARGQLASSTYEDAHAFQPCLFLDDDDDAGATADSALPSRVRGIRKLVCGANHALLMLEVEVDASSGNVSMSISGTGAASTLEATSTTPTSISTSTANAAGSTPAPARAPRRTCIELWGSGDGSRGQLGAAYQAAQARGAFATTSVFRRLEVVVPGASASAAGALELEVRDVAAAWETSYVVFGGGGGSDSDVVVAMGSDEFGALGGGGGGGGGEDGEVVVPIERVLPRSKTSTASADGQVVRVLSIAASFRHVFAHISLDNSNHNNSNNNFNGTNSNSTYLLSWGAHRHGQRGPKASSPLPTLTPSHGTTQIALGKEHTLILDESGRVSGLGSDRKGQLRGLERVEGAVHVGCTWAGTFCVVRRYGVAQVFAAGDNARGQLGRGAAGPGPGYVGFPFSHESKGLEGLACGSEHVLALFAARTEGEGEGEEGDGDREVWGWGWNEHGNLGLGHTEDVLRPTRIWPPPDPSSATAEMVCGRVLNVWGGCGTSWIAVQKL</sequence>
<dbReference type="PANTHER" id="PTHR22870:SF466">
    <property type="entry name" value="ANKYRIN REPEAT-CONTAINING PROTEIN"/>
    <property type="match status" value="1"/>
</dbReference>
<reference evidence="5" key="1">
    <citation type="journal article" date="2012" name="Science">
        <title>The Paleozoic origin of enzymatic lignin decomposition reconstructed from 31 fungal genomes.</title>
        <authorList>
            <person name="Floudas D."/>
            <person name="Binder M."/>
            <person name="Riley R."/>
            <person name="Barry K."/>
            <person name="Blanchette R.A."/>
            <person name="Henrissat B."/>
            <person name="Martinez A.T."/>
            <person name="Otillar R."/>
            <person name="Spatafora J.W."/>
            <person name="Yadav J.S."/>
            <person name="Aerts A."/>
            <person name="Benoit I."/>
            <person name="Boyd A."/>
            <person name="Carlson A."/>
            <person name="Copeland A."/>
            <person name="Coutinho P.M."/>
            <person name="de Vries R.P."/>
            <person name="Ferreira P."/>
            <person name="Findley K."/>
            <person name="Foster B."/>
            <person name="Gaskell J."/>
            <person name="Glotzer D."/>
            <person name="Gorecki P."/>
            <person name="Heitman J."/>
            <person name="Hesse C."/>
            <person name="Hori C."/>
            <person name="Igarashi K."/>
            <person name="Jurgens J.A."/>
            <person name="Kallen N."/>
            <person name="Kersten P."/>
            <person name="Kohler A."/>
            <person name="Kuees U."/>
            <person name="Kumar T.K.A."/>
            <person name="Kuo A."/>
            <person name="LaButti K."/>
            <person name="Larrondo L.F."/>
            <person name="Lindquist E."/>
            <person name="Ling A."/>
            <person name="Lombard V."/>
            <person name="Lucas S."/>
            <person name="Lundell T."/>
            <person name="Martin R."/>
            <person name="McLaughlin D.J."/>
            <person name="Morgenstern I."/>
            <person name="Morin E."/>
            <person name="Murat C."/>
            <person name="Nagy L.G."/>
            <person name="Nolan M."/>
            <person name="Ohm R.A."/>
            <person name="Patyshakuliyeva A."/>
            <person name="Rokas A."/>
            <person name="Ruiz-Duenas F.J."/>
            <person name="Sabat G."/>
            <person name="Salamov A."/>
            <person name="Samejima M."/>
            <person name="Schmutz J."/>
            <person name="Slot J.C."/>
            <person name="St John F."/>
            <person name="Stenlid J."/>
            <person name="Sun H."/>
            <person name="Sun S."/>
            <person name="Syed K."/>
            <person name="Tsang A."/>
            <person name="Wiebenga A."/>
            <person name="Young D."/>
            <person name="Pisabarro A."/>
            <person name="Eastwood D.C."/>
            <person name="Martin F."/>
            <person name="Cullen D."/>
            <person name="Grigoriev I.V."/>
            <person name="Hibbett D.S."/>
        </authorList>
    </citation>
    <scope>NUCLEOTIDE SEQUENCE [LARGE SCALE GENOMIC DNA]</scope>
    <source>
        <strain evidence="5">RWD-64-598 SS2</strain>
    </source>
</reference>
<evidence type="ECO:0000313" key="4">
    <source>
        <dbReference type="EMBL" id="EIW87311.1"/>
    </source>
</evidence>
<dbReference type="PROSITE" id="PS50012">
    <property type="entry name" value="RCC1_3"/>
    <property type="match status" value="3"/>
</dbReference>
<dbReference type="PANTHER" id="PTHR22870">
    <property type="entry name" value="REGULATOR OF CHROMOSOME CONDENSATION"/>
    <property type="match status" value="1"/>
</dbReference>
<dbReference type="GeneID" id="19202579"/>
<evidence type="ECO:0000256" key="3">
    <source>
        <dbReference type="SAM" id="MobiDB-lite"/>
    </source>
</evidence>
<protein>
    <submittedName>
        <fullName evidence="4">RCC1 BLIP-II</fullName>
    </submittedName>
</protein>
<evidence type="ECO:0000256" key="2">
    <source>
        <dbReference type="PROSITE-ProRule" id="PRU00235"/>
    </source>
</evidence>
<feature type="region of interest" description="Disordered" evidence="3">
    <location>
        <begin position="94"/>
        <end position="122"/>
    </location>
</feature>
<name>A0A5M3N8Y5_CONPW</name>
<proteinExistence type="predicted"/>
<dbReference type="InterPro" id="IPR051210">
    <property type="entry name" value="Ub_ligase/GEF_domain"/>
</dbReference>
<dbReference type="EMBL" id="JH711573">
    <property type="protein sequence ID" value="EIW87311.1"/>
    <property type="molecule type" value="Genomic_DNA"/>
</dbReference>
<keyword evidence="5" id="KW-1185">Reference proteome</keyword>
<feature type="repeat" description="RCC1" evidence="2">
    <location>
        <begin position="451"/>
        <end position="512"/>
    </location>
</feature>
<dbReference type="SUPFAM" id="SSF50985">
    <property type="entry name" value="RCC1/BLIP-II"/>
    <property type="match status" value="2"/>
</dbReference>
<dbReference type="KEGG" id="cput:CONPUDRAFT_149339"/>